<protein>
    <submittedName>
        <fullName evidence="8">Multicomponent Na+:H+ antiporter subunit E</fullName>
    </submittedName>
</protein>
<evidence type="ECO:0000256" key="1">
    <source>
        <dbReference type="ARBA" id="ARBA00004651"/>
    </source>
</evidence>
<dbReference type="PANTHER" id="PTHR34584">
    <property type="entry name" value="NA(+)/H(+) ANTIPORTER SUBUNIT E1"/>
    <property type="match status" value="1"/>
</dbReference>
<dbReference type="OrthoDB" id="85180at2157"/>
<proteinExistence type="predicted"/>
<keyword evidence="4 7" id="KW-1133">Transmembrane helix</keyword>
<accession>A0A1G9QXW1</accession>
<keyword evidence="9" id="KW-1185">Reference proteome</keyword>
<keyword evidence="5 7" id="KW-0472">Membrane</keyword>
<dbReference type="InterPro" id="IPR002758">
    <property type="entry name" value="Cation_antiport_E"/>
</dbReference>
<evidence type="ECO:0000313" key="9">
    <source>
        <dbReference type="Proteomes" id="UP000199451"/>
    </source>
</evidence>
<evidence type="ECO:0000256" key="4">
    <source>
        <dbReference type="ARBA" id="ARBA00022989"/>
    </source>
</evidence>
<gene>
    <name evidence="8" type="ORF">SAMN04487949_1083</name>
</gene>
<dbReference type="InterPro" id="IPR014729">
    <property type="entry name" value="Rossmann-like_a/b/a_fold"/>
</dbReference>
<dbReference type="PANTHER" id="PTHR34584:SF1">
    <property type="entry name" value="NA(+)_H(+) ANTIPORTER SUBUNIT E1"/>
    <property type="match status" value="1"/>
</dbReference>
<dbReference type="RefSeq" id="WP_089694810.1">
    <property type="nucleotide sequence ID" value="NZ_FNHL01000001.1"/>
</dbReference>
<feature type="transmembrane region" description="Helical" evidence="7">
    <location>
        <begin position="204"/>
        <end position="223"/>
    </location>
</feature>
<dbReference type="Pfam" id="PF01899">
    <property type="entry name" value="MNHE"/>
    <property type="match status" value="1"/>
</dbReference>
<feature type="region of interest" description="Disordered" evidence="6">
    <location>
        <begin position="345"/>
        <end position="376"/>
    </location>
</feature>
<reference evidence="9" key="1">
    <citation type="submission" date="2016-10" db="EMBL/GenBank/DDBJ databases">
        <authorList>
            <person name="Varghese N."/>
            <person name="Submissions S."/>
        </authorList>
    </citation>
    <scope>NUCLEOTIDE SEQUENCE [LARGE SCALE GENOMIC DNA]</scope>
    <source>
        <strain evidence="9">CGMCC 1.10119</strain>
    </source>
</reference>
<dbReference type="AlphaFoldDB" id="A0A1G9QXW1"/>
<dbReference type="GO" id="GO:0005886">
    <property type="term" value="C:plasma membrane"/>
    <property type="evidence" value="ECO:0007669"/>
    <property type="project" value="UniProtKB-SubCell"/>
</dbReference>
<evidence type="ECO:0000256" key="6">
    <source>
        <dbReference type="SAM" id="MobiDB-lite"/>
    </source>
</evidence>
<feature type="compositionally biased region" description="Basic and acidic residues" evidence="6">
    <location>
        <begin position="345"/>
        <end position="361"/>
    </location>
</feature>
<dbReference type="Gene3D" id="3.40.50.620">
    <property type="entry name" value="HUPs"/>
    <property type="match status" value="1"/>
</dbReference>
<dbReference type="EMBL" id="FNHL01000001">
    <property type="protein sequence ID" value="SDM15839.1"/>
    <property type="molecule type" value="Genomic_DNA"/>
</dbReference>
<evidence type="ECO:0000256" key="7">
    <source>
        <dbReference type="SAM" id="Phobius"/>
    </source>
</evidence>
<organism evidence="8 9">
    <name type="scientific">Halogranum gelatinilyticum</name>
    <dbReference type="NCBI Taxonomy" id="660521"/>
    <lineage>
        <taxon>Archaea</taxon>
        <taxon>Methanobacteriati</taxon>
        <taxon>Methanobacteriota</taxon>
        <taxon>Stenosarchaea group</taxon>
        <taxon>Halobacteria</taxon>
        <taxon>Halobacteriales</taxon>
        <taxon>Haloferacaceae</taxon>
    </lineage>
</organism>
<evidence type="ECO:0000256" key="5">
    <source>
        <dbReference type="ARBA" id="ARBA00023136"/>
    </source>
</evidence>
<keyword evidence="3 7" id="KW-0812">Transmembrane</keyword>
<comment type="subcellular location">
    <subcellularLocation>
        <location evidence="1">Cell membrane</location>
        <topology evidence="1">Multi-pass membrane protein</topology>
    </subcellularLocation>
</comment>
<dbReference type="Proteomes" id="UP000199451">
    <property type="component" value="Unassembled WGS sequence"/>
</dbReference>
<dbReference type="GO" id="GO:0008324">
    <property type="term" value="F:monoatomic cation transmembrane transporter activity"/>
    <property type="evidence" value="ECO:0007669"/>
    <property type="project" value="InterPro"/>
</dbReference>
<dbReference type="STRING" id="660521.SAMN04487949_1083"/>
<dbReference type="NCBIfam" id="NF009295">
    <property type="entry name" value="PRK12652.1"/>
    <property type="match status" value="1"/>
</dbReference>
<name>A0A1G9QXW1_9EURY</name>
<sequence length="376" mass="41147">MSDDASAHVLVPVGESPTLRNTVAYAVQTARDRAAETGETATVHFVYPAVWRVVEQTRAEKFERAQELLDRVELWAEEDVGDGDGADSQPAATVNIETAVVGDEEYLFSPADFARVIVAYANEHGIDRVVVDPEYQPGGNAPMLRPLEFELAKSELSVEEAPVERPARRSALVGRESLAQYLVVFGASYLFYLTLGGFSGTFDLVTGAISAGVVSLVLGQIALKGRPAFRELPGKVGRFLLYAPYLLWEIAKANVTLAYVILHPRLPIDPEMVQFKAAVWDDLPATTLANSITLTPGTLTVEVSQREFYIHSLTGGARDDLLDGALERAVRFVFYGRAAARIPSPRERDANRAAADRRQITDTDTDPAVTRREGDR</sequence>
<evidence type="ECO:0000313" key="8">
    <source>
        <dbReference type="EMBL" id="SDM15839.1"/>
    </source>
</evidence>
<evidence type="ECO:0000256" key="3">
    <source>
        <dbReference type="ARBA" id="ARBA00022692"/>
    </source>
</evidence>
<evidence type="ECO:0000256" key="2">
    <source>
        <dbReference type="ARBA" id="ARBA00022475"/>
    </source>
</evidence>
<feature type="transmembrane region" description="Helical" evidence="7">
    <location>
        <begin position="178"/>
        <end position="198"/>
    </location>
</feature>
<keyword evidence="2" id="KW-1003">Cell membrane</keyword>